<dbReference type="EC" id="3.5.4.19" evidence="11"/>
<dbReference type="UniPathway" id="UPA00031">
    <property type="reaction ID" value="UER00008"/>
</dbReference>
<dbReference type="NCBIfam" id="NF000768">
    <property type="entry name" value="PRK00051.1"/>
    <property type="match status" value="1"/>
</dbReference>
<evidence type="ECO:0000259" key="12">
    <source>
        <dbReference type="Pfam" id="PF01502"/>
    </source>
</evidence>
<dbReference type="InterPro" id="IPR026660">
    <property type="entry name" value="PRA-CH"/>
</dbReference>
<dbReference type="AlphaFoldDB" id="A0A5R8KD00"/>
<keyword evidence="7 11" id="KW-0963">Cytoplasm</keyword>
<keyword evidence="11" id="KW-0479">Metal-binding</keyword>
<feature type="binding site" evidence="11">
    <location>
        <position position="123"/>
    </location>
    <ligand>
        <name>Zn(2+)</name>
        <dbReference type="ChEBI" id="CHEBI:29105"/>
        <note>ligand shared between dimeric partners</note>
    </ligand>
</feature>
<comment type="pathway">
    <text evidence="3 11">Amino-acid biosynthesis; L-histidine biosynthesis; L-histidine from 5-phospho-alpha-D-ribose 1-diphosphate: step 3/9.</text>
</comment>
<feature type="binding site" evidence="11">
    <location>
        <position position="98"/>
    </location>
    <ligand>
        <name>Mg(2+)</name>
        <dbReference type="ChEBI" id="CHEBI:18420"/>
    </ligand>
</feature>
<evidence type="ECO:0000256" key="7">
    <source>
        <dbReference type="ARBA" id="ARBA00022490"/>
    </source>
</evidence>
<feature type="binding site" evidence="11">
    <location>
        <position position="99"/>
    </location>
    <ligand>
        <name>Zn(2+)</name>
        <dbReference type="ChEBI" id="CHEBI:29105"/>
        <note>ligand shared between dimeric partners</note>
    </ligand>
</feature>
<dbReference type="OrthoDB" id="9795769at2"/>
<dbReference type="EMBL" id="VAUV01000009">
    <property type="protein sequence ID" value="TLD70171.1"/>
    <property type="molecule type" value="Genomic_DNA"/>
</dbReference>
<dbReference type="GO" id="GO:0000287">
    <property type="term" value="F:magnesium ion binding"/>
    <property type="evidence" value="ECO:0007669"/>
    <property type="project" value="UniProtKB-UniRule"/>
</dbReference>
<keyword evidence="8 11" id="KW-0028">Amino-acid biosynthesis</keyword>
<evidence type="ECO:0000313" key="13">
    <source>
        <dbReference type="EMBL" id="TLD70171.1"/>
    </source>
</evidence>
<comment type="pathway">
    <text evidence="4">Amino-acid biosynthesis; L-histidine biosynthesis; L-histidine from 5-phospho-alpha-D-ribose 1-diphosphate: step 2/9.</text>
</comment>
<evidence type="ECO:0000256" key="8">
    <source>
        <dbReference type="ARBA" id="ARBA00022605"/>
    </source>
</evidence>
<dbReference type="GO" id="GO:0004635">
    <property type="term" value="F:phosphoribosyl-AMP cyclohydrolase activity"/>
    <property type="evidence" value="ECO:0007669"/>
    <property type="project" value="UniProtKB-UniRule"/>
</dbReference>
<feature type="domain" description="Phosphoribosyl-AMP cyclohydrolase" evidence="12">
    <location>
        <begin position="51"/>
        <end position="125"/>
    </location>
</feature>
<reference evidence="13 14" key="1">
    <citation type="submission" date="2019-05" db="EMBL/GenBank/DDBJ databases">
        <title>Verrucobacter flavum gen. nov., sp. nov. a new member of the family Verrucomicrobiaceae.</title>
        <authorList>
            <person name="Szuroczki S."/>
            <person name="Abbaszade G."/>
            <person name="Szabo A."/>
            <person name="Felfoldi T."/>
            <person name="Schumann P."/>
            <person name="Boka K."/>
            <person name="Keki Z."/>
            <person name="Toumi M."/>
            <person name="Toth E."/>
        </authorList>
    </citation>
    <scope>NUCLEOTIDE SEQUENCE [LARGE SCALE GENOMIC DNA]</scope>
    <source>
        <strain evidence="13 14">MG-N-17</strain>
    </source>
</reference>
<proteinExistence type="inferred from homology"/>
<comment type="subcellular location">
    <subcellularLocation>
        <location evidence="11">Cytoplasm</location>
    </subcellularLocation>
</comment>
<name>A0A5R8KD00_9BACT</name>
<feature type="binding site" evidence="11">
    <location>
        <position position="116"/>
    </location>
    <ligand>
        <name>Zn(2+)</name>
        <dbReference type="ChEBI" id="CHEBI:29105"/>
        <note>ligand shared between dimeric partners</note>
    </ligand>
</feature>
<sequence>MSASASIDTIQFATRDSKDSIENGLAFAPKFDENGLIPAIALDHATNEPLMVAYMNETSLKMTLALGEAVYWSRSRSEIWHKGKTSGEYQVVKEIRTDCDQDAIILKVVQLGGGCCHTKNPTCFYRKVDMATIASEETAPVALLKL</sequence>
<comment type="catalytic activity">
    <reaction evidence="2">
        <text>1-(5-phospho-beta-D-ribosyl)-ATP + H2O = 1-(5-phospho-beta-D-ribosyl)-5'-AMP + diphosphate + H(+)</text>
        <dbReference type="Rhea" id="RHEA:22828"/>
        <dbReference type="ChEBI" id="CHEBI:15377"/>
        <dbReference type="ChEBI" id="CHEBI:15378"/>
        <dbReference type="ChEBI" id="CHEBI:33019"/>
        <dbReference type="ChEBI" id="CHEBI:59457"/>
        <dbReference type="ChEBI" id="CHEBI:73183"/>
        <dbReference type="EC" id="3.6.1.31"/>
    </reaction>
</comment>
<keyword evidence="14" id="KW-1185">Reference proteome</keyword>
<dbReference type="GO" id="GO:0008270">
    <property type="term" value="F:zinc ion binding"/>
    <property type="evidence" value="ECO:0007669"/>
    <property type="project" value="UniProtKB-UniRule"/>
</dbReference>
<comment type="cofactor">
    <cofactor evidence="11">
        <name>Mg(2+)</name>
        <dbReference type="ChEBI" id="CHEBI:18420"/>
    </cofactor>
    <text evidence="11">Binds 1 Mg(2+) ion per subunit.</text>
</comment>
<keyword evidence="9 11" id="KW-0378">Hydrolase</keyword>
<evidence type="ECO:0000256" key="6">
    <source>
        <dbReference type="ARBA" id="ARBA00008299"/>
    </source>
</evidence>
<feature type="binding site" evidence="11">
    <location>
        <position position="102"/>
    </location>
    <ligand>
        <name>Mg(2+)</name>
        <dbReference type="ChEBI" id="CHEBI:18420"/>
    </ligand>
</feature>
<evidence type="ECO:0000256" key="4">
    <source>
        <dbReference type="ARBA" id="ARBA00005204"/>
    </source>
</evidence>
<dbReference type="InterPro" id="IPR038019">
    <property type="entry name" value="PRib_AMP_CycHydrolase_sf"/>
</dbReference>
<evidence type="ECO:0000256" key="5">
    <source>
        <dbReference type="ARBA" id="ARBA00007731"/>
    </source>
</evidence>
<dbReference type="GO" id="GO:0005737">
    <property type="term" value="C:cytoplasm"/>
    <property type="evidence" value="ECO:0007669"/>
    <property type="project" value="UniProtKB-SubCell"/>
</dbReference>
<protein>
    <recommendedName>
        <fullName evidence="11">Phosphoribosyl-AMP cyclohydrolase</fullName>
        <shortName evidence="11">PRA-CH</shortName>
        <ecNumber evidence="11">3.5.4.19</ecNumber>
    </recommendedName>
</protein>
<dbReference type="PANTHER" id="PTHR42945">
    <property type="entry name" value="HISTIDINE BIOSYNTHESIS BIFUNCTIONAL PROTEIN"/>
    <property type="match status" value="1"/>
</dbReference>
<evidence type="ECO:0000256" key="11">
    <source>
        <dbReference type="HAMAP-Rule" id="MF_01021"/>
    </source>
</evidence>
<keyword evidence="10 11" id="KW-0368">Histidine biosynthesis</keyword>
<evidence type="ECO:0000256" key="2">
    <source>
        <dbReference type="ARBA" id="ARBA00001460"/>
    </source>
</evidence>
<dbReference type="HAMAP" id="MF_01021">
    <property type="entry name" value="HisI"/>
    <property type="match status" value="1"/>
</dbReference>
<evidence type="ECO:0000256" key="10">
    <source>
        <dbReference type="ARBA" id="ARBA00023102"/>
    </source>
</evidence>
<evidence type="ECO:0000256" key="1">
    <source>
        <dbReference type="ARBA" id="ARBA00000024"/>
    </source>
</evidence>
<comment type="subunit">
    <text evidence="11">Homodimer.</text>
</comment>
<feature type="binding site" evidence="11">
    <location>
        <position position="100"/>
    </location>
    <ligand>
        <name>Mg(2+)</name>
        <dbReference type="ChEBI" id="CHEBI:18420"/>
    </ligand>
</feature>
<comment type="similarity">
    <text evidence="11">Belongs to the PRA-CH family.</text>
</comment>
<comment type="function">
    <text evidence="11">Catalyzes the hydrolysis of the adenine ring of phosphoribosyl-AMP.</text>
</comment>
<evidence type="ECO:0000313" key="14">
    <source>
        <dbReference type="Proteomes" id="UP000306196"/>
    </source>
</evidence>
<dbReference type="InterPro" id="IPR002496">
    <property type="entry name" value="PRib_AMP_CycHydrolase_dom"/>
</dbReference>
<dbReference type="GO" id="GO:0004636">
    <property type="term" value="F:phosphoribosyl-ATP diphosphatase activity"/>
    <property type="evidence" value="ECO:0007669"/>
    <property type="project" value="UniProtKB-EC"/>
</dbReference>
<comment type="catalytic activity">
    <reaction evidence="1 11">
        <text>1-(5-phospho-beta-D-ribosyl)-5'-AMP + H2O = 1-(5-phospho-beta-D-ribosyl)-5-[(5-phospho-beta-D-ribosylamino)methylideneamino]imidazole-4-carboxamide</text>
        <dbReference type="Rhea" id="RHEA:20049"/>
        <dbReference type="ChEBI" id="CHEBI:15377"/>
        <dbReference type="ChEBI" id="CHEBI:58435"/>
        <dbReference type="ChEBI" id="CHEBI:59457"/>
        <dbReference type="EC" id="3.5.4.19"/>
    </reaction>
</comment>
<accession>A0A5R8KD00</accession>
<dbReference type="Gene3D" id="3.10.20.810">
    <property type="entry name" value="Phosphoribosyl-AMP cyclohydrolase"/>
    <property type="match status" value="1"/>
</dbReference>
<dbReference type="Pfam" id="PF01502">
    <property type="entry name" value="PRA-CH"/>
    <property type="match status" value="1"/>
</dbReference>
<comment type="similarity">
    <text evidence="6">In the N-terminal section; belongs to the PRA-CH family.</text>
</comment>
<comment type="similarity">
    <text evidence="5">In the C-terminal section; belongs to the PRA-PH family.</text>
</comment>
<dbReference type="PANTHER" id="PTHR42945:SF1">
    <property type="entry name" value="HISTIDINE BIOSYNTHESIS BIFUNCTIONAL PROTEIN HIS7"/>
    <property type="match status" value="1"/>
</dbReference>
<dbReference type="GO" id="GO:0000105">
    <property type="term" value="P:L-histidine biosynthetic process"/>
    <property type="evidence" value="ECO:0007669"/>
    <property type="project" value="UniProtKB-UniRule"/>
</dbReference>
<keyword evidence="11" id="KW-0862">Zinc</keyword>
<keyword evidence="11" id="KW-0460">Magnesium</keyword>
<dbReference type="Proteomes" id="UP000306196">
    <property type="component" value="Unassembled WGS sequence"/>
</dbReference>
<dbReference type="SUPFAM" id="SSF141734">
    <property type="entry name" value="HisI-like"/>
    <property type="match status" value="1"/>
</dbReference>
<organism evidence="13 14">
    <name type="scientific">Phragmitibacter flavus</name>
    <dbReference type="NCBI Taxonomy" id="2576071"/>
    <lineage>
        <taxon>Bacteria</taxon>
        <taxon>Pseudomonadati</taxon>
        <taxon>Verrucomicrobiota</taxon>
        <taxon>Verrucomicrobiia</taxon>
        <taxon>Verrucomicrobiales</taxon>
        <taxon>Verrucomicrobiaceae</taxon>
        <taxon>Phragmitibacter</taxon>
    </lineage>
</organism>
<dbReference type="RefSeq" id="WP_138086769.1">
    <property type="nucleotide sequence ID" value="NZ_VAUV01000009.1"/>
</dbReference>
<evidence type="ECO:0000256" key="3">
    <source>
        <dbReference type="ARBA" id="ARBA00005169"/>
    </source>
</evidence>
<comment type="caution">
    <text evidence="13">The sequence shown here is derived from an EMBL/GenBank/DDBJ whole genome shotgun (WGS) entry which is preliminary data.</text>
</comment>
<gene>
    <name evidence="11 13" type="primary">hisI</name>
    <name evidence="13" type="ORF">FEM03_13340</name>
</gene>
<evidence type="ECO:0000256" key="9">
    <source>
        <dbReference type="ARBA" id="ARBA00022801"/>
    </source>
</evidence>
<comment type="cofactor">
    <cofactor evidence="11">
        <name>Zn(2+)</name>
        <dbReference type="ChEBI" id="CHEBI:29105"/>
    </cofactor>
    <text evidence="11">Binds 1 zinc ion per subunit.</text>
</comment>
<dbReference type="FunFam" id="3.10.20.810:FF:000001">
    <property type="entry name" value="Histidine biosynthesis bifunctional protein HisIE"/>
    <property type="match status" value="1"/>
</dbReference>